<accession>A0A1A8QLD1</accession>
<organism evidence="1">
    <name type="scientific">Nothobranchius rachovii</name>
    <name type="common">bluefin notho</name>
    <dbReference type="NCBI Taxonomy" id="451742"/>
    <lineage>
        <taxon>Eukaryota</taxon>
        <taxon>Metazoa</taxon>
        <taxon>Chordata</taxon>
        <taxon>Craniata</taxon>
        <taxon>Vertebrata</taxon>
        <taxon>Euteleostomi</taxon>
        <taxon>Actinopterygii</taxon>
        <taxon>Neopterygii</taxon>
        <taxon>Teleostei</taxon>
        <taxon>Neoteleostei</taxon>
        <taxon>Acanthomorphata</taxon>
        <taxon>Ovalentaria</taxon>
        <taxon>Atherinomorphae</taxon>
        <taxon>Cyprinodontiformes</taxon>
        <taxon>Nothobranchiidae</taxon>
        <taxon>Nothobranchius</taxon>
    </lineage>
</organism>
<protein>
    <submittedName>
        <fullName evidence="1">Minichromosome maintenance complex component 9</fullName>
    </submittedName>
</protein>
<feature type="non-terminal residue" evidence="1">
    <location>
        <position position="35"/>
    </location>
</feature>
<sequence>PATISCSVRAMDATLLAQPSACWRVSADWQKLMLG</sequence>
<evidence type="ECO:0000313" key="1">
    <source>
        <dbReference type="EMBL" id="SBR93914.1"/>
    </source>
</evidence>
<feature type="non-terminal residue" evidence="1">
    <location>
        <position position="1"/>
    </location>
</feature>
<name>A0A1A8QLD1_9TELE</name>
<dbReference type="AlphaFoldDB" id="A0A1A8QLD1"/>
<dbReference type="EMBL" id="HAEI01005573">
    <property type="protein sequence ID" value="SBR93914.1"/>
    <property type="molecule type" value="Transcribed_RNA"/>
</dbReference>
<reference evidence="1" key="1">
    <citation type="submission" date="2016-05" db="EMBL/GenBank/DDBJ databases">
        <authorList>
            <person name="Lavstsen T."/>
            <person name="Jespersen J.S."/>
        </authorList>
    </citation>
    <scope>NUCLEOTIDE SEQUENCE</scope>
    <source>
        <tissue evidence="1">Brain</tissue>
    </source>
</reference>
<proteinExistence type="predicted"/>
<reference evidence="1" key="2">
    <citation type="submission" date="2016-06" db="EMBL/GenBank/DDBJ databases">
        <title>The genome of a short-lived fish provides insights into sex chromosome evolution and the genetic control of aging.</title>
        <authorList>
            <person name="Reichwald K."/>
            <person name="Felder M."/>
            <person name="Petzold A."/>
            <person name="Koch P."/>
            <person name="Groth M."/>
            <person name="Platzer M."/>
        </authorList>
    </citation>
    <scope>NUCLEOTIDE SEQUENCE</scope>
    <source>
        <tissue evidence="1">Brain</tissue>
    </source>
</reference>
<gene>
    <name evidence="1" type="primary">MCM9</name>
</gene>